<evidence type="ECO:0000256" key="14">
    <source>
        <dbReference type="ARBA" id="ARBA00043143"/>
    </source>
</evidence>
<dbReference type="EMBL" id="VJMH01006293">
    <property type="protein sequence ID" value="KAF0690874.1"/>
    <property type="molecule type" value="Genomic_DNA"/>
</dbReference>
<dbReference type="Gene3D" id="3.30.2350.10">
    <property type="entry name" value="Pseudouridine synthase"/>
    <property type="match status" value="1"/>
</dbReference>
<dbReference type="InterPro" id="IPR006224">
    <property type="entry name" value="PsdUridine_synth_RluA-like_CS"/>
</dbReference>
<keyword evidence="1" id="KW-0698">rRNA processing</keyword>
<dbReference type="EC" id="5.4.99.29" evidence="8"/>
<sequence>MARKRKRGGEKTDGAASGEASVRDAIQEAIDGIAEECGTDLSALTFRIHIVKHPSTSSSSPHLVGTSMYTSDVVKRLFYHSNASSLPGDVLSSEAALAAWILPRLPPPSPVIVHSEVQSDSHRLVFFTRQVTDMRADVVLPLDILHEDDAIVVVDKPHGLPSVDGVDHDTSLLRLLQTKYPQARLVHRLDMETSGVLVAALTVEAARHLNAQFRDRTPSKTYKAVLQGHLVAQRGVVELPLAADDSHRVKQKVDLMRGKPSRTGFHVTGRETQNQTLTRVALTPTTGRTHQLRVHMAALGHPIEGDSLYAVNPIGRLRLHAASLSVVHPVSGESLTFTSPCPF</sequence>
<dbReference type="AlphaFoldDB" id="A0A485LC37"/>
<evidence type="ECO:0000256" key="7">
    <source>
        <dbReference type="ARBA" id="ARBA00038944"/>
    </source>
</evidence>
<evidence type="ECO:0000256" key="6">
    <source>
        <dbReference type="ARBA" id="ARBA00037305"/>
    </source>
</evidence>
<protein>
    <recommendedName>
        <fullName evidence="9">Dual-specificity RNA pseudouridine synthase RluA</fullName>
        <ecNumber evidence="7">5.4.99.28</ecNumber>
        <ecNumber evidence="8">5.4.99.29</ecNumber>
    </recommendedName>
    <alternativeName>
        <fullName evidence="10">23S rRNA pseudouridine(746) synthase</fullName>
    </alternativeName>
    <alternativeName>
        <fullName evidence="13">Ribosomal large subunit pseudouridine synthase A</fullName>
    </alternativeName>
    <alternativeName>
        <fullName evidence="12">rRNA pseudouridylate synthase A</fullName>
    </alternativeName>
    <alternativeName>
        <fullName evidence="14">rRNA-uridine isomerase A</fullName>
    </alternativeName>
    <alternativeName>
        <fullName evidence="11">tRNA pseudouridine(32) synthase</fullName>
    </alternativeName>
</protein>
<keyword evidence="3" id="KW-0413">Isomerase</keyword>
<evidence type="ECO:0000256" key="15">
    <source>
        <dbReference type="SAM" id="MobiDB-lite"/>
    </source>
</evidence>
<dbReference type="Proteomes" id="UP000332933">
    <property type="component" value="Unassembled WGS sequence"/>
</dbReference>
<reference evidence="18 19" key="1">
    <citation type="submission" date="2019-03" db="EMBL/GenBank/DDBJ databases">
        <authorList>
            <person name="Gaulin E."/>
            <person name="Dumas B."/>
        </authorList>
    </citation>
    <scope>NUCLEOTIDE SEQUENCE [LARGE SCALE GENOMIC DNA]</scope>
    <source>
        <strain evidence="18">CBS 568.67</strain>
    </source>
</reference>
<evidence type="ECO:0000256" key="3">
    <source>
        <dbReference type="ARBA" id="ARBA00023235"/>
    </source>
</evidence>
<dbReference type="PANTHER" id="PTHR21600:SF91">
    <property type="entry name" value="DUAL-SPECIFICITY RNA PSEUDOURIDINE SYNTHASE RLUA"/>
    <property type="match status" value="1"/>
</dbReference>
<evidence type="ECO:0000256" key="9">
    <source>
        <dbReference type="ARBA" id="ARBA00039988"/>
    </source>
</evidence>
<dbReference type="EMBL" id="CAADRA010006314">
    <property type="protein sequence ID" value="VFT94527.1"/>
    <property type="molecule type" value="Genomic_DNA"/>
</dbReference>
<comment type="catalytic activity">
    <reaction evidence="5">
        <text>uridine(746) in 23S rRNA = pseudouridine(746) in 23S rRNA</text>
        <dbReference type="Rhea" id="RHEA:42548"/>
        <dbReference type="Rhea" id="RHEA-COMP:10109"/>
        <dbReference type="Rhea" id="RHEA-COMP:10110"/>
        <dbReference type="ChEBI" id="CHEBI:65314"/>
        <dbReference type="ChEBI" id="CHEBI:65315"/>
        <dbReference type="EC" id="5.4.99.29"/>
    </reaction>
</comment>
<comment type="function">
    <text evidence="6">Dual specificity enzyme that catalyzes the synthesis of pseudouridine from uracil-746 in 23S ribosomal RNA and from uracil-32 in the anticodon stem and loop of transfer RNAs.</text>
</comment>
<dbReference type="Pfam" id="PF00849">
    <property type="entry name" value="PseudoU_synth_2"/>
    <property type="match status" value="1"/>
</dbReference>
<keyword evidence="19" id="KW-1185">Reference proteome</keyword>
<dbReference type="GO" id="GO:0008033">
    <property type="term" value="P:tRNA processing"/>
    <property type="evidence" value="ECO:0007669"/>
    <property type="project" value="UniProtKB-KW"/>
</dbReference>
<evidence type="ECO:0000313" key="19">
    <source>
        <dbReference type="Proteomes" id="UP000332933"/>
    </source>
</evidence>
<dbReference type="EC" id="5.4.99.28" evidence="7"/>
<dbReference type="PANTHER" id="PTHR21600">
    <property type="entry name" value="MITOCHONDRIAL RNA PSEUDOURIDINE SYNTHASE"/>
    <property type="match status" value="1"/>
</dbReference>
<comment type="catalytic activity">
    <reaction evidence="4">
        <text>uridine(32) in tRNA = pseudouridine(32) in tRNA</text>
        <dbReference type="Rhea" id="RHEA:42544"/>
        <dbReference type="Rhea" id="RHEA-COMP:10107"/>
        <dbReference type="Rhea" id="RHEA-COMP:10108"/>
        <dbReference type="ChEBI" id="CHEBI:65314"/>
        <dbReference type="ChEBI" id="CHEBI:65315"/>
        <dbReference type="EC" id="5.4.99.28"/>
    </reaction>
</comment>
<evidence type="ECO:0000256" key="10">
    <source>
        <dbReference type="ARBA" id="ARBA00041266"/>
    </source>
</evidence>
<dbReference type="SUPFAM" id="SSF55120">
    <property type="entry name" value="Pseudouridine synthase"/>
    <property type="match status" value="1"/>
</dbReference>
<evidence type="ECO:0000313" key="17">
    <source>
        <dbReference type="EMBL" id="KAF0690874.1"/>
    </source>
</evidence>
<dbReference type="InterPro" id="IPR006145">
    <property type="entry name" value="PsdUridine_synth_RsuA/RluA"/>
</dbReference>
<reference evidence="17" key="2">
    <citation type="submission" date="2019-06" db="EMBL/GenBank/DDBJ databases">
        <title>Genomics analysis of Aphanomyces spp. identifies a new class of oomycete effector associated with host adaptation.</title>
        <authorList>
            <person name="Gaulin E."/>
        </authorList>
    </citation>
    <scope>NUCLEOTIDE SEQUENCE</scope>
    <source>
        <strain evidence="17">CBS 578.67</strain>
    </source>
</reference>
<dbReference type="InterPro" id="IPR050188">
    <property type="entry name" value="RluA_PseudoU_synthase"/>
</dbReference>
<dbReference type="PROSITE" id="PS01129">
    <property type="entry name" value="PSI_RLU"/>
    <property type="match status" value="1"/>
</dbReference>
<evidence type="ECO:0000256" key="4">
    <source>
        <dbReference type="ARBA" id="ARBA00036184"/>
    </source>
</evidence>
<feature type="domain" description="Pseudouridine synthase RsuA/RluA-like" evidence="16">
    <location>
        <begin position="151"/>
        <end position="298"/>
    </location>
</feature>
<keyword evidence="2" id="KW-0819">tRNA processing</keyword>
<dbReference type="GO" id="GO:0160151">
    <property type="term" value="F:tRNA pseudouridine(32) synthase activity"/>
    <property type="evidence" value="ECO:0007669"/>
    <property type="project" value="UniProtKB-EC"/>
</dbReference>
<dbReference type="GO" id="GO:0000455">
    <property type="term" value="P:enzyme-directed rRNA pseudouridine synthesis"/>
    <property type="evidence" value="ECO:0007669"/>
    <property type="project" value="TreeGrafter"/>
</dbReference>
<dbReference type="GO" id="GO:0160142">
    <property type="term" value="F:23S rRNA pseudouridine(746) synthase activity"/>
    <property type="evidence" value="ECO:0007669"/>
    <property type="project" value="UniProtKB-EC"/>
</dbReference>
<dbReference type="CDD" id="cd02869">
    <property type="entry name" value="PseudoU_synth_RluA_like"/>
    <property type="match status" value="1"/>
</dbReference>
<evidence type="ECO:0000256" key="1">
    <source>
        <dbReference type="ARBA" id="ARBA00022552"/>
    </source>
</evidence>
<evidence type="ECO:0000259" key="16">
    <source>
        <dbReference type="Pfam" id="PF00849"/>
    </source>
</evidence>
<organism evidence="18 19">
    <name type="scientific">Aphanomyces stellatus</name>
    <dbReference type="NCBI Taxonomy" id="120398"/>
    <lineage>
        <taxon>Eukaryota</taxon>
        <taxon>Sar</taxon>
        <taxon>Stramenopiles</taxon>
        <taxon>Oomycota</taxon>
        <taxon>Saprolegniomycetes</taxon>
        <taxon>Saprolegniales</taxon>
        <taxon>Verrucalvaceae</taxon>
        <taxon>Aphanomyces</taxon>
    </lineage>
</organism>
<evidence type="ECO:0000256" key="8">
    <source>
        <dbReference type="ARBA" id="ARBA00038945"/>
    </source>
</evidence>
<feature type="region of interest" description="Disordered" evidence="15">
    <location>
        <begin position="1"/>
        <end position="21"/>
    </location>
</feature>
<dbReference type="InterPro" id="IPR020103">
    <property type="entry name" value="PsdUridine_synth_cat_dom_sf"/>
</dbReference>
<evidence type="ECO:0000256" key="5">
    <source>
        <dbReference type="ARBA" id="ARBA00036916"/>
    </source>
</evidence>
<dbReference type="GO" id="GO:0003723">
    <property type="term" value="F:RNA binding"/>
    <property type="evidence" value="ECO:0007669"/>
    <property type="project" value="InterPro"/>
</dbReference>
<evidence type="ECO:0000256" key="2">
    <source>
        <dbReference type="ARBA" id="ARBA00022694"/>
    </source>
</evidence>
<dbReference type="OrthoDB" id="418349at2759"/>
<name>A0A485LC37_9STRA</name>
<gene>
    <name evidence="18" type="primary">Aste57867_17783</name>
    <name evidence="17" type="ORF">As57867_017722</name>
    <name evidence="18" type="ORF">ASTE57867_17783</name>
</gene>
<proteinExistence type="predicted"/>
<evidence type="ECO:0000256" key="12">
    <source>
        <dbReference type="ARBA" id="ARBA00042844"/>
    </source>
</evidence>
<evidence type="ECO:0000256" key="13">
    <source>
        <dbReference type="ARBA" id="ARBA00042883"/>
    </source>
</evidence>
<accession>A0A485LC37</accession>
<evidence type="ECO:0000256" key="11">
    <source>
        <dbReference type="ARBA" id="ARBA00042372"/>
    </source>
</evidence>
<evidence type="ECO:0000313" key="18">
    <source>
        <dbReference type="EMBL" id="VFT94527.1"/>
    </source>
</evidence>